<dbReference type="Proteomes" id="UP000094819">
    <property type="component" value="Unassembled WGS sequence"/>
</dbReference>
<keyword evidence="6" id="KW-1185">Reference proteome</keyword>
<keyword evidence="3" id="KW-0687">Ribonucleoprotein</keyword>
<dbReference type="PANTHER" id="PTHR10064">
    <property type="entry name" value="60S RIBOSOMAL PROTEIN L22"/>
    <property type="match status" value="1"/>
</dbReference>
<comment type="caution">
    <text evidence="5">The sequence shown here is derived from an EMBL/GenBank/DDBJ whole genome shotgun (WGS) entry which is preliminary data.</text>
</comment>
<dbReference type="GO" id="GO:0005737">
    <property type="term" value="C:cytoplasm"/>
    <property type="evidence" value="ECO:0007669"/>
    <property type="project" value="UniProtKB-ARBA"/>
</dbReference>
<name>A0A1E3J4W6_9TREE</name>
<evidence type="ECO:0000256" key="2">
    <source>
        <dbReference type="ARBA" id="ARBA00022980"/>
    </source>
</evidence>
<gene>
    <name evidence="5" type="ORF">L198_04502</name>
</gene>
<reference evidence="5 6" key="1">
    <citation type="submission" date="2016-06" db="EMBL/GenBank/DDBJ databases">
        <title>Evolution of pathogenesis and genome organization in the Tremellales.</title>
        <authorList>
            <person name="Cuomo C."/>
            <person name="Litvintseva A."/>
            <person name="Heitman J."/>
            <person name="Chen Y."/>
            <person name="Sun S."/>
            <person name="Springer D."/>
            <person name="Dromer F."/>
            <person name="Young S."/>
            <person name="Zeng Q."/>
            <person name="Chapman S."/>
            <person name="Gujja S."/>
            <person name="Saif S."/>
            <person name="Birren B."/>
        </authorList>
    </citation>
    <scope>NUCLEOTIDE SEQUENCE [LARGE SCALE GENOMIC DNA]</scope>
    <source>
        <strain evidence="5 6">CBS 7118</strain>
    </source>
</reference>
<evidence type="ECO:0000256" key="3">
    <source>
        <dbReference type="ARBA" id="ARBA00023274"/>
    </source>
</evidence>
<dbReference type="GO" id="GO:0003723">
    <property type="term" value="F:RNA binding"/>
    <property type="evidence" value="ECO:0007669"/>
    <property type="project" value="TreeGrafter"/>
</dbReference>
<dbReference type="GeneID" id="30193715"/>
<dbReference type="Pfam" id="PF01776">
    <property type="entry name" value="Ribosomal_L22e"/>
    <property type="match status" value="1"/>
</dbReference>
<dbReference type="EMBL" id="AWGH01000012">
    <property type="protein sequence ID" value="ODN95883.1"/>
    <property type="molecule type" value="Genomic_DNA"/>
</dbReference>
<accession>A0A1E3J4W6</accession>
<dbReference type="GO" id="GO:0002181">
    <property type="term" value="P:cytoplasmic translation"/>
    <property type="evidence" value="ECO:0007669"/>
    <property type="project" value="TreeGrafter"/>
</dbReference>
<dbReference type="RefSeq" id="XP_019031548.1">
    <property type="nucleotide sequence ID" value="XM_019176620.1"/>
</dbReference>
<organism evidence="5 6">
    <name type="scientific">Cryptococcus wingfieldii CBS 7118</name>
    <dbReference type="NCBI Taxonomy" id="1295528"/>
    <lineage>
        <taxon>Eukaryota</taxon>
        <taxon>Fungi</taxon>
        <taxon>Dikarya</taxon>
        <taxon>Basidiomycota</taxon>
        <taxon>Agaricomycotina</taxon>
        <taxon>Tremellomycetes</taxon>
        <taxon>Tremellales</taxon>
        <taxon>Cryptococcaceae</taxon>
        <taxon>Cryptococcus</taxon>
    </lineage>
</organism>
<dbReference type="FunFam" id="3.30.1360.210:FF:000001">
    <property type="entry name" value="60S ribosomal protein L22 1"/>
    <property type="match status" value="1"/>
</dbReference>
<evidence type="ECO:0000313" key="6">
    <source>
        <dbReference type="Proteomes" id="UP000094819"/>
    </source>
</evidence>
<dbReference type="AlphaFoldDB" id="A0A1E3J4W6"/>
<dbReference type="InterPro" id="IPR038526">
    <property type="entry name" value="Ribosomal_eL22_sf"/>
</dbReference>
<feature type="region of interest" description="Disordered" evidence="4">
    <location>
        <begin position="1"/>
        <end position="25"/>
    </location>
</feature>
<evidence type="ECO:0000313" key="5">
    <source>
        <dbReference type="EMBL" id="ODN95883.1"/>
    </source>
</evidence>
<sequence length="138" mass="15492">MYPSQASQTSHSPRTCANPKITSSKTAPAHKFYVDASVPVNDSVFDLAAFEKFLHDRIKVDGKPGQLGDVVSVQKEGAKIVLTSSIPFSKRYLKYLTKKHLKKNSFENFLRVVATSKDTYSLKYFKVDQDEAEDEELA</sequence>
<proteinExistence type="inferred from homology"/>
<evidence type="ECO:0000256" key="1">
    <source>
        <dbReference type="ARBA" id="ARBA00007817"/>
    </source>
</evidence>
<dbReference type="GO" id="GO:0003735">
    <property type="term" value="F:structural constituent of ribosome"/>
    <property type="evidence" value="ECO:0007669"/>
    <property type="project" value="InterPro"/>
</dbReference>
<comment type="similarity">
    <text evidence="1">Belongs to the eukaryotic ribosomal protein eL22 family.</text>
</comment>
<keyword evidence="2 5" id="KW-0689">Ribosomal protein</keyword>
<dbReference type="OrthoDB" id="10259820at2759"/>
<dbReference type="GO" id="GO:0005840">
    <property type="term" value="C:ribosome"/>
    <property type="evidence" value="ECO:0007669"/>
    <property type="project" value="UniProtKB-KW"/>
</dbReference>
<dbReference type="Gene3D" id="3.30.1360.210">
    <property type="match status" value="1"/>
</dbReference>
<protein>
    <submittedName>
        <fullName evidence="5">50S small subunit ribosomal protein L22e</fullName>
    </submittedName>
</protein>
<dbReference type="GO" id="GO:1990904">
    <property type="term" value="C:ribonucleoprotein complex"/>
    <property type="evidence" value="ECO:0007669"/>
    <property type="project" value="UniProtKB-KW"/>
</dbReference>
<dbReference type="InterPro" id="IPR002671">
    <property type="entry name" value="Ribosomal_eL22"/>
</dbReference>
<dbReference type="PANTHER" id="PTHR10064:SF31">
    <property type="entry name" value="LARGE RIBOSOMAL SUBUNIT PROTEIN EL22A-RELATED"/>
    <property type="match status" value="1"/>
</dbReference>
<evidence type="ECO:0000256" key="4">
    <source>
        <dbReference type="SAM" id="MobiDB-lite"/>
    </source>
</evidence>